<dbReference type="InterPro" id="IPR006091">
    <property type="entry name" value="Acyl-CoA_Oxase/DH_mid-dom"/>
</dbReference>
<dbReference type="Gene3D" id="2.40.110.10">
    <property type="entry name" value="Butyryl-CoA Dehydrogenase, subunit A, domain 2"/>
    <property type="match status" value="1"/>
</dbReference>
<organism evidence="9 10">
    <name type="scientific">Anaeromyxobacter oryzae</name>
    <dbReference type="NCBI Taxonomy" id="2918170"/>
    <lineage>
        <taxon>Bacteria</taxon>
        <taxon>Pseudomonadati</taxon>
        <taxon>Myxococcota</taxon>
        <taxon>Myxococcia</taxon>
        <taxon>Myxococcales</taxon>
        <taxon>Cystobacterineae</taxon>
        <taxon>Anaeromyxobacteraceae</taxon>
        <taxon>Anaeromyxobacter</taxon>
    </lineage>
</organism>
<dbReference type="InterPro" id="IPR009075">
    <property type="entry name" value="AcylCo_DH/oxidase_C"/>
</dbReference>
<gene>
    <name evidence="9" type="ORF">AMOR_09790</name>
</gene>
<dbReference type="Pfam" id="PF02771">
    <property type="entry name" value="Acyl-CoA_dh_N"/>
    <property type="match status" value="1"/>
</dbReference>
<dbReference type="Pfam" id="PF00441">
    <property type="entry name" value="Acyl-CoA_dh_1"/>
    <property type="match status" value="1"/>
</dbReference>
<evidence type="ECO:0000256" key="3">
    <source>
        <dbReference type="ARBA" id="ARBA00022630"/>
    </source>
</evidence>
<dbReference type="InterPro" id="IPR013786">
    <property type="entry name" value="AcylCoA_DH/ox_N"/>
</dbReference>
<dbReference type="PROSITE" id="PS00072">
    <property type="entry name" value="ACYL_COA_DH_1"/>
    <property type="match status" value="1"/>
</dbReference>
<dbReference type="InterPro" id="IPR037069">
    <property type="entry name" value="AcylCoA_DH/ox_N_sf"/>
</dbReference>
<dbReference type="Proteomes" id="UP001162891">
    <property type="component" value="Chromosome"/>
</dbReference>
<name>A0ABN6MQK5_9BACT</name>
<dbReference type="InterPro" id="IPR036250">
    <property type="entry name" value="AcylCo_DH-like_C"/>
</dbReference>
<reference evidence="10" key="1">
    <citation type="journal article" date="2022" name="Int. J. Syst. Evol. Microbiol.">
        <title>Anaeromyxobacter oryzae sp. nov., Anaeromyxobacter diazotrophicus sp. nov. and Anaeromyxobacter paludicola sp. nov., isolated from paddy soils.</title>
        <authorList>
            <person name="Itoh H."/>
            <person name="Xu Z."/>
            <person name="Mise K."/>
            <person name="Masuda Y."/>
            <person name="Ushijima N."/>
            <person name="Hayakawa C."/>
            <person name="Shiratori Y."/>
            <person name="Senoo K."/>
        </authorList>
    </citation>
    <scope>NUCLEOTIDE SEQUENCE [LARGE SCALE GENOMIC DNA]</scope>
    <source>
        <strain evidence="10">Red232</strain>
    </source>
</reference>
<dbReference type="InterPro" id="IPR006089">
    <property type="entry name" value="Acyl-CoA_DH_CS"/>
</dbReference>
<keyword evidence="5" id="KW-0560">Oxidoreductase</keyword>
<dbReference type="Gene3D" id="1.10.540.10">
    <property type="entry name" value="Acyl-CoA dehydrogenase/oxidase, N-terminal domain"/>
    <property type="match status" value="1"/>
</dbReference>
<dbReference type="SUPFAM" id="SSF56645">
    <property type="entry name" value="Acyl-CoA dehydrogenase NM domain-like"/>
    <property type="match status" value="1"/>
</dbReference>
<evidence type="ECO:0000313" key="10">
    <source>
        <dbReference type="Proteomes" id="UP001162891"/>
    </source>
</evidence>
<feature type="domain" description="Acyl-CoA dehydrogenase/oxidase C-terminal" evidence="6">
    <location>
        <begin position="236"/>
        <end position="384"/>
    </location>
</feature>
<evidence type="ECO:0000256" key="5">
    <source>
        <dbReference type="RuleBase" id="RU362125"/>
    </source>
</evidence>
<feature type="domain" description="Acyl-CoA dehydrogenase/oxidase N-terminal" evidence="8">
    <location>
        <begin position="14"/>
        <end position="126"/>
    </location>
</feature>
<comment type="cofactor">
    <cofactor evidence="1 5">
        <name>FAD</name>
        <dbReference type="ChEBI" id="CHEBI:57692"/>
    </cofactor>
</comment>
<feature type="domain" description="Acyl-CoA oxidase/dehydrogenase middle" evidence="7">
    <location>
        <begin position="130"/>
        <end position="224"/>
    </location>
</feature>
<comment type="similarity">
    <text evidence="2 5">Belongs to the acyl-CoA dehydrogenase family.</text>
</comment>
<sequence>MGETRKTGFEPFGEDHQAFRRTVRAFCEQELAPHAKEWDDAGAFPKSLFRTFAELGLFGIRHDPAYGGSGLDYWYVVAYAEELVRCRNSGLMAGMLVHGEMAIPVIGEIGTDEQKREFLGPAIRGERIAALAISEPDAGSDVAAIRTTARRDGDDLVVNGSKMWITNGARADFLTMAVRTGGPGHEGISLLLFPTDVKGFAVSKVLEKVGNPSSDTAVLYFEDCRVPARWLLGEENQGFYHVMANFQGERLVAAVQAVAAMQLMVDDAIRYGEERTAFGRPIVKFQAWRHRLAEHLTAIEAARWLTYRACDLFDRGEPAVKEISMAKLFACELAQRVAYDCMQLHGGMGYVLETDIARAWRDIRVLTIAGGTSEIMKEIVSRAAGL</sequence>
<dbReference type="PROSITE" id="PS00073">
    <property type="entry name" value="ACYL_COA_DH_2"/>
    <property type="match status" value="1"/>
</dbReference>
<protein>
    <submittedName>
        <fullName evidence="9">Acyl-CoA dehydrogenase</fullName>
    </submittedName>
</protein>
<keyword evidence="10" id="KW-1185">Reference proteome</keyword>
<dbReference type="RefSeq" id="WP_248359053.1">
    <property type="nucleotide sequence ID" value="NZ_AP025591.1"/>
</dbReference>
<dbReference type="Gene3D" id="1.20.140.10">
    <property type="entry name" value="Butyryl-CoA Dehydrogenase, subunit A, domain 3"/>
    <property type="match status" value="1"/>
</dbReference>
<dbReference type="Pfam" id="PF02770">
    <property type="entry name" value="Acyl-CoA_dh_M"/>
    <property type="match status" value="1"/>
</dbReference>
<evidence type="ECO:0000313" key="9">
    <source>
        <dbReference type="EMBL" id="BDG01983.1"/>
    </source>
</evidence>
<proteinExistence type="inferred from homology"/>
<dbReference type="EMBL" id="AP025591">
    <property type="protein sequence ID" value="BDG01983.1"/>
    <property type="molecule type" value="Genomic_DNA"/>
</dbReference>
<keyword evidence="4 5" id="KW-0274">FAD</keyword>
<keyword evidence="3 5" id="KW-0285">Flavoprotein</keyword>
<evidence type="ECO:0000259" key="6">
    <source>
        <dbReference type="Pfam" id="PF00441"/>
    </source>
</evidence>
<evidence type="ECO:0000256" key="2">
    <source>
        <dbReference type="ARBA" id="ARBA00009347"/>
    </source>
</evidence>
<evidence type="ECO:0000259" key="8">
    <source>
        <dbReference type="Pfam" id="PF02771"/>
    </source>
</evidence>
<dbReference type="InterPro" id="IPR046373">
    <property type="entry name" value="Acyl-CoA_Oxase/DH_mid-dom_sf"/>
</dbReference>
<evidence type="ECO:0000256" key="1">
    <source>
        <dbReference type="ARBA" id="ARBA00001974"/>
    </source>
</evidence>
<accession>A0ABN6MQK5</accession>
<dbReference type="SUPFAM" id="SSF47203">
    <property type="entry name" value="Acyl-CoA dehydrogenase C-terminal domain-like"/>
    <property type="match status" value="1"/>
</dbReference>
<evidence type="ECO:0000256" key="4">
    <source>
        <dbReference type="ARBA" id="ARBA00022827"/>
    </source>
</evidence>
<evidence type="ECO:0000259" key="7">
    <source>
        <dbReference type="Pfam" id="PF02770"/>
    </source>
</evidence>
<dbReference type="PANTHER" id="PTHR43884:SF12">
    <property type="entry name" value="ISOVALERYL-COA DEHYDROGENASE, MITOCHONDRIAL-RELATED"/>
    <property type="match status" value="1"/>
</dbReference>
<dbReference type="PANTHER" id="PTHR43884">
    <property type="entry name" value="ACYL-COA DEHYDROGENASE"/>
    <property type="match status" value="1"/>
</dbReference>
<dbReference type="InterPro" id="IPR009100">
    <property type="entry name" value="AcylCoA_DH/oxidase_NM_dom_sf"/>
</dbReference>